<feature type="chain" id="PRO_5029605827" evidence="12">
    <location>
        <begin position="27"/>
        <end position="526"/>
    </location>
</feature>
<dbReference type="InterPro" id="IPR036179">
    <property type="entry name" value="Ig-like_dom_sf"/>
</dbReference>
<proteinExistence type="inferred from homology"/>
<dbReference type="GO" id="GO:0001817">
    <property type="term" value="P:regulation of cytokine production"/>
    <property type="evidence" value="ECO:0007669"/>
    <property type="project" value="TreeGrafter"/>
</dbReference>
<dbReference type="Pfam" id="PF22705">
    <property type="entry name" value="C2-set_3"/>
    <property type="match status" value="1"/>
</dbReference>
<dbReference type="InterPro" id="IPR003879">
    <property type="entry name" value="Butyrophylin_SPRY"/>
</dbReference>
<dbReference type="InterPro" id="IPR043136">
    <property type="entry name" value="B30.2/SPRY_sf"/>
</dbReference>
<dbReference type="FunFam" id="2.60.120.920:FF:000004">
    <property type="entry name" value="Butyrophilin subfamily 1 member A1"/>
    <property type="match status" value="1"/>
</dbReference>
<evidence type="ECO:0000256" key="12">
    <source>
        <dbReference type="SAM" id="SignalP"/>
    </source>
</evidence>
<feature type="region of interest" description="Disordered" evidence="10">
    <location>
        <begin position="490"/>
        <end position="526"/>
    </location>
</feature>
<dbReference type="PROSITE" id="PS50188">
    <property type="entry name" value="B302_SPRY"/>
    <property type="match status" value="1"/>
</dbReference>
<dbReference type="Gene3D" id="2.60.120.920">
    <property type="match status" value="1"/>
</dbReference>
<evidence type="ECO:0000259" key="14">
    <source>
        <dbReference type="PROSITE" id="PS50835"/>
    </source>
</evidence>
<dbReference type="InterPro" id="IPR006574">
    <property type="entry name" value="PRY"/>
</dbReference>
<evidence type="ECO:0000256" key="6">
    <source>
        <dbReference type="ARBA" id="ARBA00023136"/>
    </source>
</evidence>
<dbReference type="GO" id="GO:0050852">
    <property type="term" value="P:T cell receptor signaling pathway"/>
    <property type="evidence" value="ECO:0007669"/>
    <property type="project" value="TreeGrafter"/>
</dbReference>
<dbReference type="InterPro" id="IPR003599">
    <property type="entry name" value="Ig_sub"/>
</dbReference>
<comment type="caution">
    <text evidence="15">The sequence shown here is derived from an EMBL/GenBank/DDBJ whole genome shotgun (WGS) entry which is preliminary data.</text>
</comment>
<dbReference type="CDD" id="cd15819">
    <property type="entry name" value="SPRY_PRY_BTN1_2"/>
    <property type="match status" value="1"/>
</dbReference>
<keyword evidence="7" id="KW-1015">Disulfide bond</keyword>
<dbReference type="FunFam" id="2.60.40.10:FF:000208">
    <property type="entry name" value="Butyrophilin subfamily 1 member A1"/>
    <property type="match status" value="1"/>
</dbReference>
<dbReference type="InterPro" id="IPR001870">
    <property type="entry name" value="B30.2/SPRY"/>
</dbReference>
<keyword evidence="3 11" id="KW-0812">Transmembrane</keyword>
<dbReference type="SUPFAM" id="SSF49899">
    <property type="entry name" value="Concanavalin A-like lectins/glucanases"/>
    <property type="match status" value="1"/>
</dbReference>
<sequence length="526" mass="58005">MAARPAPRLGVRLLALSLLQLPGLHSAPFDVIGPPGRILAMVGEAAELPCRLSSNESAARMELRWFREPLSPAVLAHPAGLAQDAEQMAAYRGRAELVRDDIARGRVALRLRPVRASDAGEYRCAFRQGGRYAEARASLAVAALGSTPYIRMGVQESGATWLECTSVGWYPEPRVEWRTPQGEMFPSASESRSPDAQGLFKVVATVVITDSSMESVSCHIWNPLLSREKEAEISMAVPVFPRPTPWIVAVAVIVVVLGILIIGSVFFTWRLYQDRSRQRKGEFSSAEKLLEELKWKKSTLHAVDVTLDPDTAHPHLFLYEGSKAVRLEDSRQKLPEKLERFDSWPCVLGREAFSSGRHYWEVEVGDRTDWAIGVCREDVPKKGFDPMTPENGFWAVELYGNGYWALTRLRTPLPLAGPPRRVGVFLDYESGDISFYNTTDGSHIYTFPKSSFSGPLRPFFCLWSCGERPLTICPVTDGLEGVTVVADAKDPSREIPLSPVGEDAVPGDTDALHSKLIPAQPSPGAP</sequence>
<dbReference type="InterPro" id="IPR050504">
    <property type="entry name" value="IgSF_BTN/MOG"/>
</dbReference>
<dbReference type="SMART" id="SM00409">
    <property type="entry name" value="IG"/>
    <property type="match status" value="1"/>
</dbReference>
<evidence type="ECO:0000313" key="15">
    <source>
        <dbReference type="EMBL" id="KAF6396239.1"/>
    </source>
</evidence>
<dbReference type="OrthoDB" id="6105938at2759"/>
<evidence type="ECO:0000256" key="2">
    <source>
        <dbReference type="ARBA" id="ARBA00007591"/>
    </source>
</evidence>
<dbReference type="Pfam" id="PF13765">
    <property type="entry name" value="PRY"/>
    <property type="match status" value="1"/>
</dbReference>
<protein>
    <submittedName>
        <fullName evidence="15">Butyrophilin subfamily 1 member A1</fullName>
    </submittedName>
</protein>
<evidence type="ECO:0000256" key="11">
    <source>
        <dbReference type="SAM" id="Phobius"/>
    </source>
</evidence>
<keyword evidence="5 11" id="KW-1133">Transmembrane helix</keyword>
<dbReference type="Pfam" id="PF00622">
    <property type="entry name" value="SPRY"/>
    <property type="match status" value="1"/>
</dbReference>
<dbReference type="Proteomes" id="UP000593571">
    <property type="component" value="Unassembled WGS sequence"/>
</dbReference>
<name>A0A7J8BCM4_ROUAE</name>
<evidence type="ECO:0000313" key="16">
    <source>
        <dbReference type="Proteomes" id="UP000593571"/>
    </source>
</evidence>
<dbReference type="PANTHER" id="PTHR24100">
    <property type="entry name" value="BUTYROPHILIN"/>
    <property type="match status" value="1"/>
</dbReference>
<evidence type="ECO:0000256" key="10">
    <source>
        <dbReference type="SAM" id="MobiDB-lite"/>
    </source>
</evidence>
<evidence type="ECO:0000256" key="3">
    <source>
        <dbReference type="ARBA" id="ARBA00022692"/>
    </source>
</evidence>
<accession>A0A7J8BCM4</accession>
<dbReference type="GO" id="GO:0005102">
    <property type="term" value="F:signaling receptor binding"/>
    <property type="evidence" value="ECO:0007669"/>
    <property type="project" value="TreeGrafter"/>
</dbReference>
<dbReference type="Pfam" id="PF07686">
    <property type="entry name" value="V-set"/>
    <property type="match status" value="1"/>
</dbReference>
<evidence type="ECO:0000256" key="1">
    <source>
        <dbReference type="ARBA" id="ARBA00004479"/>
    </source>
</evidence>
<evidence type="ECO:0000256" key="4">
    <source>
        <dbReference type="ARBA" id="ARBA00022729"/>
    </source>
</evidence>
<feature type="domain" description="B30.2/SPRY" evidence="13">
    <location>
        <begin position="285"/>
        <end position="479"/>
    </location>
</feature>
<feature type="domain" description="Ig-like" evidence="14">
    <location>
        <begin position="148"/>
        <end position="234"/>
    </location>
</feature>
<gene>
    <name evidence="15" type="ORF">HJG63_001625</name>
</gene>
<dbReference type="Gene3D" id="2.60.40.10">
    <property type="entry name" value="Immunoglobulins"/>
    <property type="match status" value="2"/>
</dbReference>
<keyword evidence="6 11" id="KW-0472">Membrane</keyword>
<evidence type="ECO:0000256" key="7">
    <source>
        <dbReference type="ARBA" id="ARBA00023157"/>
    </source>
</evidence>
<dbReference type="GO" id="GO:0009897">
    <property type="term" value="C:external side of plasma membrane"/>
    <property type="evidence" value="ECO:0007669"/>
    <property type="project" value="TreeGrafter"/>
</dbReference>
<dbReference type="InterPro" id="IPR007110">
    <property type="entry name" value="Ig-like_dom"/>
</dbReference>
<dbReference type="SMART" id="SM00589">
    <property type="entry name" value="PRY"/>
    <property type="match status" value="1"/>
</dbReference>
<keyword evidence="16" id="KW-1185">Reference proteome</keyword>
<evidence type="ECO:0000256" key="8">
    <source>
        <dbReference type="ARBA" id="ARBA00023180"/>
    </source>
</evidence>
<dbReference type="EMBL" id="JACASE010000017">
    <property type="protein sequence ID" value="KAF6396239.1"/>
    <property type="molecule type" value="Genomic_DNA"/>
</dbReference>
<dbReference type="SMART" id="SM00449">
    <property type="entry name" value="SPRY"/>
    <property type="match status" value="1"/>
</dbReference>
<reference evidence="15 16" key="1">
    <citation type="journal article" date="2020" name="Nature">
        <title>Six reference-quality genomes reveal evolution of bat adaptations.</title>
        <authorList>
            <person name="Jebb D."/>
            <person name="Huang Z."/>
            <person name="Pippel M."/>
            <person name="Hughes G.M."/>
            <person name="Lavrichenko K."/>
            <person name="Devanna P."/>
            <person name="Winkler S."/>
            <person name="Jermiin L.S."/>
            <person name="Skirmuntt E.C."/>
            <person name="Katzourakis A."/>
            <person name="Burkitt-Gray L."/>
            <person name="Ray D.A."/>
            <person name="Sullivan K.A.M."/>
            <person name="Roscito J.G."/>
            <person name="Kirilenko B.M."/>
            <person name="Davalos L.M."/>
            <person name="Corthals A.P."/>
            <person name="Power M.L."/>
            <person name="Jones G."/>
            <person name="Ransome R.D."/>
            <person name="Dechmann D.K.N."/>
            <person name="Locatelli A.G."/>
            <person name="Puechmaille S.J."/>
            <person name="Fedrigo O."/>
            <person name="Jarvis E.D."/>
            <person name="Hiller M."/>
            <person name="Vernes S.C."/>
            <person name="Myers E.W."/>
            <person name="Teeling E.C."/>
        </authorList>
    </citation>
    <scope>NUCLEOTIDE SEQUENCE [LARGE SCALE GENOMIC DNA]</scope>
    <source>
        <strain evidence="15">MRouAeg1</strain>
        <tissue evidence="15">Muscle</tissue>
    </source>
</reference>
<dbReference type="SUPFAM" id="SSF48726">
    <property type="entry name" value="Immunoglobulin"/>
    <property type="match status" value="2"/>
</dbReference>
<dbReference type="InterPro" id="IPR013320">
    <property type="entry name" value="ConA-like_dom_sf"/>
</dbReference>
<dbReference type="InterPro" id="IPR053896">
    <property type="entry name" value="BTN3A2-like_Ig-C"/>
</dbReference>
<dbReference type="InterPro" id="IPR013783">
    <property type="entry name" value="Ig-like_fold"/>
</dbReference>
<organism evidence="15 16">
    <name type="scientific">Rousettus aegyptiacus</name>
    <name type="common">Egyptian fruit bat</name>
    <name type="synonym">Pteropus aegyptiacus</name>
    <dbReference type="NCBI Taxonomy" id="9407"/>
    <lineage>
        <taxon>Eukaryota</taxon>
        <taxon>Metazoa</taxon>
        <taxon>Chordata</taxon>
        <taxon>Craniata</taxon>
        <taxon>Vertebrata</taxon>
        <taxon>Euteleostomi</taxon>
        <taxon>Mammalia</taxon>
        <taxon>Eutheria</taxon>
        <taxon>Laurasiatheria</taxon>
        <taxon>Chiroptera</taxon>
        <taxon>Yinpterochiroptera</taxon>
        <taxon>Pteropodoidea</taxon>
        <taxon>Pteropodidae</taxon>
        <taxon>Rousettinae</taxon>
        <taxon>Rousettus</taxon>
    </lineage>
</organism>
<dbReference type="AlphaFoldDB" id="A0A7J8BCM4"/>
<keyword evidence="4 12" id="KW-0732">Signal</keyword>
<dbReference type="PANTHER" id="PTHR24100:SF138">
    <property type="entry name" value="BUTYROPHILIN SUBFAMILY 1 MEMBER A1"/>
    <property type="match status" value="1"/>
</dbReference>
<evidence type="ECO:0000256" key="9">
    <source>
        <dbReference type="ARBA" id="ARBA00023319"/>
    </source>
</evidence>
<feature type="signal peptide" evidence="12">
    <location>
        <begin position="1"/>
        <end position="26"/>
    </location>
</feature>
<feature type="domain" description="Ig-like" evidence="14">
    <location>
        <begin position="22"/>
        <end position="140"/>
    </location>
</feature>
<feature type="transmembrane region" description="Helical" evidence="11">
    <location>
        <begin position="246"/>
        <end position="269"/>
    </location>
</feature>
<comment type="subcellular location">
    <subcellularLocation>
        <location evidence="1">Membrane</location>
        <topology evidence="1">Single-pass type I membrane protein</topology>
    </subcellularLocation>
</comment>
<evidence type="ECO:0000259" key="13">
    <source>
        <dbReference type="PROSITE" id="PS50188"/>
    </source>
</evidence>
<dbReference type="FunFam" id="2.60.40.10:FF:000088">
    <property type="entry name" value="Butyrophilin subfamily 1 member A1"/>
    <property type="match status" value="1"/>
</dbReference>
<dbReference type="InterPro" id="IPR003877">
    <property type="entry name" value="SPRY_dom"/>
</dbReference>
<evidence type="ECO:0000256" key="5">
    <source>
        <dbReference type="ARBA" id="ARBA00022989"/>
    </source>
</evidence>
<dbReference type="PROSITE" id="PS50835">
    <property type="entry name" value="IG_LIKE"/>
    <property type="match status" value="2"/>
</dbReference>
<comment type="similarity">
    <text evidence="2">Belongs to the immunoglobulin superfamily. BTN/MOG family.</text>
</comment>
<dbReference type="InterPro" id="IPR013106">
    <property type="entry name" value="Ig_V-set"/>
</dbReference>
<keyword evidence="8" id="KW-0325">Glycoprotein</keyword>
<dbReference type="InterPro" id="IPR037958">
    <property type="entry name" value="SPRY/PRY_BTN1/2"/>
</dbReference>
<dbReference type="PRINTS" id="PR01407">
    <property type="entry name" value="BUTYPHLNCDUF"/>
</dbReference>
<dbReference type="SMART" id="SM00406">
    <property type="entry name" value="IGv"/>
    <property type="match status" value="1"/>
</dbReference>
<keyword evidence="9" id="KW-0393">Immunoglobulin domain</keyword>